<keyword evidence="2" id="KW-1185">Reference proteome</keyword>
<gene>
    <name evidence="1" type="ORF">ILT43_06335</name>
</gene>
<evidence type="ECO:0000313" key="1">
    <source>
        <dbReference type="EMBL" id="MBM6575984.1"/>
    </source>
</evidence>
<accession>A0ABS2D7G6</accession>
<reference evidence="1 2" key="1">
    <citation type="submission" date="2020-12" db="EMBL/GenBank/DDBJ databases">
        <title>Sphingomonas sp.</title>
        <authorList>
            <person name="Kim M.K."/>
        </authorList>
    </citation>
    <scope>NUCLEOTIDE SEQUENCE [LARGE SCALE GENOMIC DNA]</scope>
    <source>
        <strain evidence="1 2">BT552</strain>
    </source>
</reference>
<dbReference type="Proteomes" id="UP000763641">
    <property type="component" value="Unassembled WGS sequence"/>
</dbReference>
<organism evidence="1 2">
    <name type="scientific">Sphingomonas longa</name>
    <dbReference type="NCBI Taxonomy" id="2778730"/>
    <lineage>
        <taxon>Bacteria</taxon>
        <taxon>Pseudomonadati</taxon>
        <taxon>Pseudomonadota</taxon>
        <taxon>Alphaproteobacteria</taxon>
        <taxon>Sphingomonadales</taxon>
        <taxon>Sphingomonadaceae</taxon>
        <taxon>Sphingomonas</taxon>
    </lineage>
</organism>
<sequence length="54" mass="6036">MLHNHPLPAADHHSAWLTGDVAQAKHYGFVPGDDMDDVIAGYRRPTRKAEIMPK</sequence>
<comment type="caution">
    <text evidence="1">The sequence shown here is derived from an EMBL/GenBank/DDBJ whole genome shotgun (WGS) entry which is preliminary data.</text>
</comment>
<protein>
    <submittedName>
        <fullName evidence="1">Uncharacterized protein</fullName>
    </submittedName>
</protein>
<dbReference type="Gene3D" id="2.60.40.1760">
    <property type="entry name" value="glycosyl hydrolase (family 31)"/>
    <property type="match status" value="1"/>
</dbReference>
<dbReference type="EMBL" id="JAFEMC010000002">
    <property type="protein sequence ID" value="MBM6575984.1"/>
    <property type="molecule type" value="Genomic_DNA"/>
</dbReference>
<name>A0ABS2D7G6_9SPHN</name>
<evidence type="ECO:0000313" key="2">
    <source>
        <dbReference type="Proteomes" id="UP000763641"/>
    </source>
</evidence>
<proteinExistence type="predicted"/>
<dbReference type="RefSeq" id="WP_204196742.1">
    <property type="nucleotide sequence ID" value="NZ_JAFEMC010000002.1"/>
</dbReference>